<keyword evidence="5 6" id="KW-0233">DNA recombination</keyword>
<dbReference type="PANTHER" id="PTHR33217">
    <property type="entry name" value="TRANSPOSASE FOR INSERTION SEQUENCE ELEMENT IS1081"/>
    <property type="match status" value="1"/>
</dbReference>
<keyword evidence="4 6" id="KW-0238">DNA-binding</keyword>
<dbReference type="GO" id="GO:0006313">
    <property type="term" value="P:DNA transposition"/>
    <property type="evidence" value="ECO:0007669"/>
    <property type="project" value="UniProtKB-UniRule"/>
</dbReference>
<gene>
    <name evidence="7" type="ORF">B9L23_01395</name>
</gene>
<dbReference type="PANTHER" id="PTHR33217:SF8">
    <property type="entry name" value="MUTATOR FAMILY TRANSPOSASE"/>
    <property type="match status" value="1"/>
</dbReference>
<dbReference type="Pfam" id="PF00872">
    <property type="entry name" value="Transposase_mut"/>
    <property type="match status" value="1"/>
</dbReference>
<reference evidence="7 8" key="1">
    <citation type="submission" date="2017-04" db="EMBL/GenBank/DDBJ databases">
        <title>The genome sequence of Parageobacillus galactosidasius DSM 18751.</title>
        <authorList>
            <person name="Ramaloko W.T."/>
            <person name="Koen N."/>
            <person name="Polliack S."/>
            <person name="Aliyu H."/>
            <person name="Lebre P."/>
            <person name="Mohr T."/>
            <person name="Oswald F."/>
            <person name="Zwick M."/>
            <person name="Neumann A."/>
            <person name="Syldatk C."/>
            <person name="Cowan D."/>
            <person name="De Maayer P."/>
        </authorList>
    </citation>
    <scope>NUCLEOTIDE SEQUENCE [LARGE SCALE GENOMIC DNA]</scope>
    <source>
        <strain evidence="7 8">DSM 18751</strain>
    </source>
</reference>
<dbReference type="RefSeq" id="WP_089096738.1">
    <property type="nucleotide sequence ID" value="NZ_NDYL01000001.1"/>
</dbReference>
<evidence type="ECO:0000256" key="3">
    <source>
        <dbReference type="ARBA" id="ARBA00022578"/>
    </source>
</evidence>
<name>A0A226QMA4_9BACL</name>
<evidence type="ECO:0000256" key="2">
    <source>
        <dbReference type="ARBA" id="ARBA00010961"/>
    </source>
</evidence>
<keyword evidence="8" id="KW-1185">Reference proteome</keyword>
<dbReference type="AlphaFoldDB" id="A0A226QMA4"/>
<sequence length="389" mass="45913">MSKRSIPNVDWANQLENVIRQFVKEKLELIMREEIKNFLEIEQAGTSNRRNGYYQRNLDTQYGRIEGLLVPRDRNGEFQTQLFAPYQRHTGWLEEAIIRMYQSGMSTREIGKFIERILGNAYSPATISRITDVVKEDIEKWHHRPLSKRYSVLYLDGLYVKLRRDTVEKEVIYVVLGVNEEGYREILDFFVGGQESAYGWREILQQLYKRGVKEVLLGVFDGLPGLEEAFKAVYPKADVQRCVVHKVRNTLSRVRKKDQFEVAEDLKLIYRAPNKEMALQMFQQFESKWSSKYPREVQSWANELDVLLTFMDYPSSIRSVIYTTNAIERTIKEIRKRLKPMNSLNSLEAAEKIVYLTIQDFNEKWAGRKLRGFAEAQEALERIFEERYN</sequence>
<keyword evidence="6" id="KW-0814">Transposable element</keyword>
<evidence type="ECO:0000313" key="8">
    <source>
        <dbReference type="Proteomes" id="UP000198394"/>
    </source>
</evidence>
<dbReference type="Proteomes" id="UP000198394">
    <property type="component" value="Unassembled WGS sequence"/>
</dbReference>
<dbReference type="NCBIfam" id="NF033543">
    <property type="entry name" value="transpos_IS256"/>
    <property type="match status" value="1"/>
</dbReference>
<comment type="function">
    <text evidence="1 6">Required for the transposition of the insertion element.</text>
</comment>
<evidence type="ECO:0000313" key="7">
    <source>
        <dbReference type="EMBL" id="OXB93656.1"/>
    </source>
</evidence>
<comment type="caution">
    <text evidence="7">The sequence shown here is derived from an EMBL/GenBank/DDBJ whole genome shotgun (WGS) entry which is preliminary data.</text>
</comment>
<protein>
    <recommendedName>
        <fullName evidence="6">Mutator family transposase</fullName>
    </recommendedName>
</protein>
<dbReference type="EMBL" id="NDYL01000001">
    <property type="protein sequence ID" value="OXB93656.1"/>
    <property type="molecule type" value="Genomic_DNA"/>
</dbReference>
<comment type="similarity">
    <text evidence="2 6">Belongs to the transposase mutator family.</text>
</comment>
<organism evidence="7 8">
    <name type="scientific">Parageobacillus galactosidasius</name>
    <dbReference type="NCBI Taxonomy" id="883812"/>
    <lineage>
        <taxon>Bacteria</taxon>
        <taxon>Bacillati</taxon>
        <taxon>Bacillota</taxon>
        <taxon>Bacilli</taxon>
        <taxon>Bacillales</taxon>
        <taxon>Anoxybacillaceae</taxon>
        <taxon>Parageobacillus</taxon>
    </lineage>
</organism>
<keyword evidence="3 6" id="KW-0815">Transposition</keyword>
<dbReference type="GO" id="GO:0004803">
    <property type="term" value="F:transposase activity"/>
    <property type="evidence" value="ECO:0007669"/>
    <property type="project" value="UniProtKB-UniRule"/>
</dbReference>
<dbReference type="PROSITE" id="PS01007">
    <property type="entry name" value="TRANSPOSASE_MUTATOR"/>
    <property type="match status" value="1"/>
</dbReference>
<evidence type="ECO:0000256" key="5">
    <source>
        <dbReference type="ARBA" id="ARBA00023172"/>
    </source>
</evidence>
<proteinExistence type="inferred from homology"/>
<accession>A0A226QMA4</accession>
<dbReference type="InterPro" id="IPR001207">
    <property type="entry name" value="Transposase_mutator"/>
</dbReference>
<evidence type="ECO:0000256" key="6">
    <source>
        <dbReference type="RuleBase" id="RU365089"/>
    </source>
</evidence>
<dbReference type="GO" id="GO:0003677">
    <property type="term" value="F:DNA binding"/>
    <property type="evidence" value="ECO:0007669"/>
    <property type="project" value="UniProtKB-UniRule"/>
</dbReference>
<evidence type="ECO:0000256" key="1">
    <source>
        <dbReference type="ARBA" id="ARBA00002190"/>
    </source>
</evidence>
<evidence type="ECO:0000256" key="4">
    <source>
        <dbReference type="ARBA" id="ARBA00023125"/>
    </source>
</evidence>